<accession>A0A1G7BI15</accession>
<dbReference type="RefSeq" id="WP_090664915.1">
    <property type="nucleotide sequence ID" value="NZ_FMZX01000025.1"/>
</dbReference>
<organism evidence="2 3">
    <name type="scientific">Belnapia rosea</name>
    <dbReference type="NCBI Taxonomy" id="938405"/>
    <lineage>
        <taxon>Bacteria</taxon>
        <taxon>Pseudomonadati</taxon>
        <taxon>Pseudomonadota</taxon>
        <taxon>Alphaproteobacteria</taxon>
        <taxon>Acetobacterales</taxon>
        <taxon>Roseomonadaceae</taxon>
        <taxon>Belnapia</taxon>
    </lineage>
</organism>
<feature type="compositionally biased region" description="Basic and acidic residues" evidence="1">
    <location>
        <begin position="1"/>
        <end position="21"/>
    </location>
</feature>
<keyword evidence="3" id="KW-1185">Reference proteome</keyword>
<evidence type="ECO:0000256" key="1">
    <source>
        <dbReference type="SAM" id="MobiDB-lite"/>
    </source>
</evidence>
<evidence type="ECO:0000313" key="3">
    <source>
        <dbReference type="Proteomes" id="UP000198925"/>
    </source>
</evidence>
<dbReference type="STRING" id="938405.SAMN02927895_01300"/>
<evidence type="ECO:0000313" key="2">
    <source>
        <dbReference type="EMBL" id="SDE26741.1"/>
    </source>
</evidence>
<gene>
    <name evidence="2" type="ORF">SAMN04487779_102541</name>
</gene>
<protein>
    <submittedName>
        <fullName evidence="2">Uncharacterized protein</fullName>
    </submittedName>
</protein>
<name>A0A1G7BI15_9PROT</name>
<reference evidence="2 3" key="1">
    <citation type="submission" date="2016-10" db="EMBL/GenBank/DDBJ databases">
        <authorList>
            <person name="de Groot N.N."/>
        </authorList>
    </citation>
    <scope>NUCLEOTIDE SEQUENCE [LARGE SCALE GENOMIC DNA]</scope>
    <source>
        <strain evidence="2 3">CPCC 100156</strain>
    </source>
</reference>
<dbReference type="EMBL" id="FMZX01000025">
    <property type="protein sequence ID" value="SDE26741.1"/>
    <property type="molecule type" value="Genomic_DNA"/>
</dbReference>
<proteinExistence type="predicted"/>
<feature type="region of interest" description="Disordered" evidence="1">
    <location>
        <begin position="1"/>
        <end position="70"/>
    </location>
</feature>
<sequence length="70" mass="7511">MPDNKGSDDRNGQLGETEFRQGNRGQPATGEKDARGLTRDSTLLQEEEEAPVPGDAARGPWADDTTPKGD</sequence>
<dbReference type="Proteomes" id="UP000198925">
    <property type="component" value="Unassembled WGS sequence"/>
</dbReference>
<dbReference type="AlphaFoldDB" id="A0A1G7BI15"/>